<dbReference type="Proteomes" id="UP001336250">
    <property type="component" value="Unassembled WGS sequence"/>
</dbReference>
<feature type="non-terminal residue" evidence="3">
    <location>
        <position position="679"/>
    </location>
</feature>
<keyword evidence="4" id="KW-1185">Reference proteome</keyword>
<organism evidence="3 4">
    <name type="scientific">Aquincola agrisoli</name>
    <dbReference type="NCBI Taxonomy" id="3119538"/>
    <lineage>
        <taxon>Bacteria</taxon>
        <taxon>Pseudomonadati</taxon>
        <taxon>Pseudomonadota</taxon>
        <taxon>Betaproteobacteria</taxon>
        <taxon>Burkholderiales</taxon>
        <taxon>Sphaerotilaceae</taxon>
        <taxon>Aquincola</taxon>
    </lineage>
</organism>
<feature type="region of interest" description="Disordered" evidence="1">
    <location>
        <begin position="657"/>
        <end position="679"/>
    </location>
</feature>
<evidence type="ECO:0000313" key="4">
    <source>
        <dbReference type="Proteomes" id="UP001336250"/>
    </source>
</evidence>
<evidence type="ECO:0000313" key="3">
    <source>
        <dbReference type="EMBL" id="MEF7614432.1"/>
    </source>
</evidence>
<evidence type="ECO:0000259" key="2">
    <source>
        <dbReference type="Pfam" id="PF13018"/>
    </source>
</evidence>
<proteinExistence type="predicted"/>
<reference evidence="3 4" key="1">
    <citation type="submission" date="2024-02" db="EMBL/GenBank/DDBJ databases">
        <title>Genome sequence of Aquincola sp. MAHUQ-54.</title>
        <authorList>
            <person name="Huq M.A."/>
        </authorList>
    </citation>
    <scope>NUCLEOTIDE SEQUENCE [LARGE SCALE GENOMIC DNA]</scope>
    <source>
        <strain evidence="3 4">MAHUQ-54</strain>
    </source>
</reference>
<feature type="compositionally biased region" description="Gly residues" evidence="1">
    <location>
        <begin position="518"/>
        <end position="542"/>
    </location>
</feature>
<dbReference type="EMBL" id="JAZIBG010000025">
    <property type="protein sequence ID" value="MEF7614432.1"/>
    <property type="molecule type" value="Genomic_DNA"/>
</dbReference>
<gene>
    <name evidence="3" type="ORF">V4F39_10975</name>
</gene>
<feature type="domain" description="ESPR" evidence="2">
    <location>
        <begin position="2"/>
        <end position="44"/>
    </location>
</feature>
<comment type="caution">
    <text evidence="3">The sequence shown here is derived from an EMBL/GenBank/DDBJ whole genome shotgun (WGS) entry which is preliminary data.</text>
</comment>
<dbReference type="InterPro" id="IPR024973">
    <property type="entry name" value="ESPR"/>
</dbReference>
<name>A0AAW9QGB9_9BURK</name>
<accession>A0AAW9QGB9</accession>
<feature type="region of interest" description="Disordered" evidence="1">
    <location>
        <begin position="512"/>
        <end position="542"/>
    </location>
</feature>
<protein>
    <submittedName>
        <fullName evidence="3">ESPR domain-containing protein</fullName>
    </submittedName>
</protein>
<sequence length="679" mass="64513">MFRVVWNTSLGCWVAVSEISRGRGKSSSAKALAPALLFAALGAGAQAQTTVVDGNGHGGCMVGVGSCGLPTSDALFTNFYTQGGAGSGGGAGLGGVFFVNSGSSLHLNNVTFERNTVKGGEGGSTPDVNVSGASLTLIEKSADVTSVTAFQIKPTIVDTAGTLTISGVTLGSANPLLKAGSLVSLGGATGTIDTLSGTDVTFVQPVTVDASAIKSVAGATAANGSNTITSASFSGMAPSDVATGMTVVGAGIPDGTTITQVTRDGSNAVTSITLSNNVTSAVNGAIKLVDVTSFQASQFQTTANANEIKLAATGLGLAVGMTLTGDGVPANTQVTAINGDVVTLSNPITGLSFAGSLPIGTVGQNQIQLGMMDSRFTVGSAITGNGIPAGTTITAIDSQTGKITLSNNLTAIPGEISTKSILAQAGATLQLKSAAGLQVGMKLEGAGIPDGTTILSISGNTVTLSATPTGSVSGFLASSAYSTGGSLNNIAATGATGGNGNRGNSATNGIVWIRDGEGSSGTNGGNAGSGTNGAGGRGGNGGNGSSGAPFNYGLTFAVLNATKTAVADTAAAAGALATFPPNAVLSAAHVIAAGVAYVDLGVAIANLVTWGVELSNGTAGRGGDGGAGGNGGKGSTFYGGGAGGNGGVGGNGALSGTDGGAGGDGGSGGNGGFGAGGGS</sequence>
<dbReference type="AlphaFoldDB" id="A0AAW9QGB9"/>
<dbReference type="Pfam" id="PF13018">
    <property type="entry name" value="ESPR"/>
    <property type="match status" value="1"/>
</dbReference>
<evidence type="ECO:0000256" key="1">
    <source>
        <dbReference type="SAM" id="MobiDB-lite"/>
    </source>
</evidence>